<organism evidence="3 4">
    <name type="scientific">Longibaculum muris</name>
    <dbReference type="NCBI Taxonomy" id="1796628"/>
    <lineage>
        <taxon>Bacteria</taxon>
        <taxon>Bacillati</taxon>
        <taxon>Bacillota</taxon>
        <taxon>Erysipelotrichia</taxon>
        <taxon>Erysipelotrichales</taxon>
        <taxon>Coprobacillaceae</taxon>
        <taxon>Longibaculum</taxon>
    </lineage>
</organism>
<dbReference type="InterPro" id="IPR003148">
    <property type="entry name" value="RCK_N"/>
</dbReference>
<dbReference type="PROSITE" id="PS51202">
    <property type="entry name" value="RCK_C"/>
    <property type="match status" value="1"/>
</dbReference>
<evidence type="ECO:0000313" key="3">
    <source>
        <dbReference type="EMBL" id="TCV99362.1"/>
    </source>
</evidence>
<dbReference type="SUPFAM" id="SSF116726">
    <property type="entry name" value="TrkA C-terminal domain-like"/>
    <property type="match status" value="1"/>
</dbReference>
<dbReference type="SUPFAM" id="SSF51735">
    <property type="entry name" value="NAD(P)-binding Rossmann-fold domains"/>
    <property type="match status" value="1"/>
</dbReference>
<dbReference type="Pfam" id="PF02080">
    <property type="entry name" value="TrkA_C"/>
    <property type="match status" value="1"/>
</dbReference>
<dbReference type="Gene3D" id="3.30.70.1450">
    <property type="entry name" value="Regulator of K+ conductance, C-terminal domain"/>
    <property type="match status" value="1"/>
</dbReference>
<protein>
    <submittedName>
        <fullName evidence="3">Trk system potassium uptake protein TrkA</fullName>
    </submittedName>
</protein>
<keyword evidence="4" id="KW-1185">Reference proteome</keyword>
<dbReference type="Pfam" id="PF02254">
    <property type="entry name" value="TrkA_N"/>
    <property type="match status" value="1"/>
</dbReference>
<gene>
    <name evidence="3" type="ORF">EDD60_11054</name>
</gene>
<feature type="domain" description="RCK N-terminal" evidence="1">
    <location>
        <begin position="3"/>
        <end position="119"/>
    </location>
</feature>
<name>A0A4R3Z619_9FIRM</name>
<sequence length="222" mass="25081">MKNRQYVVLGLGVFGSTITKTLSQFGCEVLAIDKDPECVQRVSEFATKAVIGDITDQQFLIDLGVEEFDVGIVAIGNHLEESLLGVLNLKEIGVPYIIAKAKNKRFKVVLEKIGADRVCRPEKEMGERVARSLLRKNITDLIELDDNYSVVEMKVPQAWVGHSLQGLNLRKNYGINILGIRDEKTHKLELSVDPQYSIRMDDHFLMIAETETIEKFDYLVEV</sequence>
<dbReference type="AlphaFoldDB" id="A0A4R3Z619"/>
<evidence type="ECO:0000259" key="2">
    <source>
        <dbReference type="PROSITE" id="PS51202"/>
    </source>
</evidence>
<accession>A0A4R3Z619</accession>
<evidence type="ECO:0000259" key="1">
    <source>
        <dbReference type="PROSITE" id="PS51201"/>
    </source>
</evidence>
<feature type="domain" description="RCK C-terminal" evidence="2">
    <location>
        <begin position="136"/>
        <end position="222"/>
    </location>
</feature>
<dbReference type="RefSeq" id="WP_066445389.1">
    <property type="nucleotide sequence ID" value="NZ_CAUWFI010000001.1"/>
</dbReference>
<comment type="caution">
    <text evidence="3">The sequence shown here is derived from an EMBL/GenBank/DDBJ whole genome shotgun (WGS) entry which is preliminary data.</text>
</comment>
<dbReference type="PANTHER" id="PTHR43833">
    <property type="entry name" value="POTASSIUM CHANNEL PROTEIN 2-RELATED-RELATED"/>
    <property type="match status" value="1"/>
</dbReference>
<dbReference type="InterPro" id="IPR050721">
    <property type="entry name" value="Trk_Ktr_HKT_K-transport"/>
</dbReference>
<dbReference type="PANTHER" id="PTHR43833:SF7">
    <property type="entry name" value="KTR SYSTEM POTASSIUM UPTAKE PROTEIN C"/>
    <property type="match status" value="1"/>
</dbReference>
<dbReference type="GeneID" id="98915439"/>
<dbReference type="PROSITE" id="PS51201">
    <property type="entry name" value="RCK_N"/>
    <property type="match status" value="1"/>
</dbReference>
<dbReference type="GO" id="GO:0008324">
    <property type="term" value="F:monoatomic cation transmembrane transporter activity"/>
    <property type="evidence" value="ECO:0007669"/>
    <property type="project" value="InterPro"/>
</dbReference>
<dbReference type="InterPro" id="IPR006037">
    <property type="entry name" value="RCK_C"/>
</dbReference>
<dbReference type="GO" id="GO:0006813">
    <property type="term" value="P:potassium ion transport"/>
    <property type="evidence" value="ECO:0007669"/>
    <property type="project" value="InterPro"/>
</dbReference>
<evidence type="ECO:0000313" key="4">
    <source>
        <dbReference type="Proteomes" id="UP000295515"/>
    </source>
</evidence>
<proteinExistence type="predicted"/>
<dbReference type="InterPro" id="IPR036291">
    <property type="entry name" value="NAD(P)-bd_dom_sf"/>
</dbReference>
<reference evidence="3 4" key="1">
    <citation type="submission" date="2019-03" db="EMBL/GenBank/DDBJ databases">
        <title>Genomic Encyclopedia of Type Strains, Phase IV (KMG-IV): sequencing the most valuable type-strain genomes for metagenomic binning, comparative biology and taxonomic classification.</title>
        <authorList>
            <person name="Goeker M."/>
        </authorList>
    </citation>
    <scope>NUCLEOTIDE SEQUENCE [LARGE SCALE GENOMIC DNA]</scope>
    <source>
        <strain evidence="3 4">DSM 29487</strain>
    </source>
</reference>
<dbReference type="Proteomes" id="UP000295515">
    <property type="component" value="Unassembled WGS sequence"/>
</dbReference>
<dbReference type="InterPro" id="IPR036721">
    <property type="entry name" value="RCK_C_sf"/>
</dbReference>
<dbReference type="Gene3D" id="3.40.50.720">
    <property type="entry name" value="NAD(P)-binding Rossmann-like Domain"/>
    <property type="match status" value="1"/>
</dbReference>
<dbReference type="EMBL" id="SMCQ01000010">
    <property type="protein sequence ID" value="TCV99362.1"/>
    <property type="molecule type" value="Genomic_DNA"/>
</dbReference>